<organism evidence="2 3">
    <name type="scientific">Virgisporangium aliadipatigenens</name>
    <dbReference type="NCBI Taxonomy" id="741659"/>
    <lineage>
        <taxon>Bacteria</taxon>
        <taxon>Bacillati</taxon>
        <taxon>Actinomycetota</taxon>
        <taxon>Actinomycetes</taxon>
        <taxon>Micromonosporales</taxon>
        <taxon>Micromonosporaceae</taxon>
        <taxon>Virgisporangium</taxon>
    </lineage>
</organism>
<feature type="domain" description="Methyltransferase type 11" evidence="1">
    <location>
        <begin position="53"/>
        <end position="142"/>
    </location>
</feature>
<protein>
    <submittedName>
        <fullName evidence="2">Ubiquinone biosynthesis O-methyltransferase</fullName>
    </submittedName>
</protein>
<dbReference type="EMBL" id="BOPF01000046">
    <property type="protein sequence ID" value="GIJ51253.1"/>
    <property type="molecule type" value="Genomic_DNA"/>
</dbReference>
<dbReference type="InterPro" id="IPR013216">
    <property type="entry name" value="Methyltransf_11"/>
</dbReference>
<dbReference type="Gene3D" id="3.40.50.150">
    <property type="entry name" value="Vaccinia Virus protein VP39"/>
    <property type="match status" value="1"/>
</dbReference>
<dbReference type="Proteomes" id="UP000619260">
    <property type="component" value="Unassembled WGS sequence"/>
</dbReference>
<dbReference type="RefSeq" id="WP_203904666.1">
    <property type="nucleotide sequence ID" value="NZ_BOPF01000046.1"/>
</dbReference>
<sequence>MTVTGLPRNDVRQYDVLAGQWWLADGQFAMLHWLARARAALIPPATRPDAVLVDLGCGGGLLAPHVAGKGYRHVGLDLAESALRVAAPHGLAPVRADVARIPLADESADAVSAGEILEHVRDLSTVVAEACRILRPGGVLVLDTLARTAVARFVAVTVGERIPGGAPPGIHDPALFVDRRRLVAEAARHGVPLRLRGIRPSTVGMARWLAGRRDRPVRMIPTWSTAVIFQGRGVKQ</sequence>
<accession>A0A8J4DVJ6</accession>
<comment type="caution">
    <text evidence="2">The sequence shown here is derived from an EMBL/GenBank/DDBJ whole genome shotgun (WGS) entry which is preliminary data.</text>
</comment>
<dbReference type="AlphaFoldDB" id="A0A8J4DVJ6"/>
<dbReference type="CDD" id="cd02440">
    <property type="entry name" value="AdoMet_MTases"/>
    <property type="match status" value="1"/>
</dbReference>
<dbReference type="PANTHER" id="PTHR43591">
    <property type="entry name" value="METHYLTRANSFERASE"/>
    <property type="match status" value="1"/>
</dbReference>
<dbReference type="InterPro" id="IPR029063">
    <property type="entry name" value="SAM-dependent_MTases_sf"/>
</dbReference>
<name>A0A8J4DVJ6_9ACTN</name>
<gene>
    <name evidence="2" type="primary">ubiG</name>
    <name evidence="2" type="ORF">Val02_81390</name>
</gene>
<evidence type="ECO:0000313" key="3">
    <source>
        <dbReference type="Proteomes" id="UP000619260"/>
    </source>
</evidence>
<proteinExistence type="predicted"/>
<dbReference type="Pfam" id="PF08241">
    <property type="entry name" value="Methyltransf_11"/>
    <property type="match status" value="1"/>
</dbReference>
<evidence type="ECO:0000259" key="1">
    <source>
        <dbReference type="Pfam" id="PF08241"/>
    </source>
</evidence>
<evidence type="ECO:0000313" key="2">
    <source>
        <dbReference type="EMBL" id="GIJ51253.1"/>
    </source>
</evidence>
<dbReference type="SUPFAM" id="SSF53335">
    <property type="entry name" value="S-adenosyl-L-methionine-dependent methyltransferases"/>
    <property type="match status" value="1"/>
</dbReference>
<keyword evidence="2" id="KW-0830">Ubiquinone</keyword>
<reference evidence="2" key="1">
    <citation type="submission" date="2021-01" db="EMBL/GenBank/DDBJ databases">
        <title>Whole genome shotgun sequence of Virgisporangium aliadipatigenens NBRC 105644.</title>
        <authorList>
            <person name="Komaki H."/>
            <person name="Tamura T."/>
        </authorList>
    </citation>
    <scope>NUCLEOTIDE SEQUENCE</scope>
    <source>
        <strain evidence="2">NBRC 105644</strain>
    </source>
</reference>
<dbReference type="PANTHER" id="PTHR43591:SF99">
    <property type="entry name" value="OS06G0646000 PROTEIN"/>
    <property type="match status" value="1"/>
</dbReference>
<keyword evidence="3" id="KW-1185">Reference proteome</keyword>
<dbReference type="GO" id="GO:0008757">
    <property type="term" value="F:S-adenosylmethionine-dependent methyltransferase activity"/>
    <property type="evidence" value="ECO:0007669"/>
    <property type="project" value="InterPro"/>
</dbReference>